<gene>
    <name evidence="4" type="ORF">URODEC1_LOCUS44412</name>
</gene>
<comment type="similarity">
    <text evidence="1">Belongs to the protease inhibitor I13 (potato type I serine protease inhibitor) family.</text>
</comment>
<dbReference type="GO" id="GO:0004867">
    <property type="term" value="F:serine-type endopeptidase inhibitor activity"/>
    <property type="evidence" value="ECO:0007669"/>
    <property type="project" value="UniProtKB-KW"/>
</dbReference>
<evidence type="ECO:0000313" key="5">
    <source>
        <dbReference type="Proteomes" id="UP001497457"/>
    </source>
</evidence>
<keyword evidence="5" id="KW-1185">Reference proteome</keyword>
<sequence length="166" mass="18337">MRIGALPGKIGYSAGIRIESILESGSNPVSSPTLTPELYKIVSISALSSYAPPPLPIRYTMGAFFFKVLRGTAKVHSPNQKKKIKVRREQPIRVRPAGRLRHLGRSWPQVVGLTAREAESRIKGDCPGVYCQVVSVNQLLTLAYSSNRVRIKVDRYGRVVKVPRVG</sequence>
<protein>
    <submittedName>
        <fullName evidence="4">Uncharacterized protein</fullName>
    </submittedName>
</protein>
<evidence type="ECO:0000313" key="4">
    <source>
        <dbReference type="EMBL" id="CAL4960440.1"/>
    </source>
</evidence>
<evidence type="ECO:0000256" key="3">
    <source>
        <dbReference type="ARBA" id="ARBA00022900"/>
    </source>
</evidence>
<dbReference type="PROSITE" id="PS00285">
    <property type="entry name" value="POTATO_INHIBITOR"/>
    <property type="match status" value="1"/>
</dbReference>
<dbReference type="Proteomes" id="UP001497457">
    <property type="component" value="Chromosome 19rd"/>
</dbReference>
<dbReference type="PANTHER" id="PTHR33091:SF29">
    <property type="entry name" value="SUBTILISIN INHIBITOR 1"/>
    <property type="match status" value="1"/>
</dbReference>
<name>A0ABC8ZHI5_9POAL</name>
<evidence type="ECO:0000256" key="1">
    <source>
        <dbReference type="ARBA" id="ARBA00008210"/>
    </source>
</evidence>
<dbReference type="Gene3D" id="3.30.10.10">
    <property type="entry name" value="Trypsin Inhibitor V, subunit A"/>
    <property type="match status" value="1"/>
</dbReference>
<dbReference type="AlphaFoldDB" id="A0ABC8ZHI5"/>
<accession>A0ABC8ZHI5</accession>
<reference evidence="4 5" key="2">
    <citation type="submission" date="2024-10" db="EMBL/GenBank/DDBJ databases">
        <authorList>
            <person name="Ryan C."/>
        </authorList>
    </citation>
    <scope>NUCLEOTIDE SEQUENCE [LARGE SCALE GENOMIC DNA]</scope>
</reference>
<dbReference type="PANTHER" id="PTHR33091">
    <property type="entry name" value="PROTEIN, PUTATIVE, EXPRESSED-RELATED"/>
    <property type="match status" value="1"/>
</dbReference>
<organism evidence="4 5">
    <name type="scientific">Urochloa decumbens</name>
    <dbReference type="NCBI Taxonomy" id="240449"/>
    <lineage>
        <taxon>Eukaryota</taxon>
        <taxon>Viridiplantae</taxon>
        <taxon>Streptophyta</taxon>
        <taxon>Embryophyta</taxon>
        <taxon>Tracheophyta</taxon>
        <taxon>Spermatophyta</taxon>
        <taxon>Magnoliopsida</taxon>
        <taxon>Liliopsida</taxon>
        <taxon>Poales</taxon>
        <taxon>Poaceae</taxon>
        <taxon>PACMAD clade</taxon>
        <taxon>Panicoideae</taxon>
        <taxon>Panicodae</taxon>
        <taxon>Paniceae</taxon>
        <taxon>Melinidinae</taxon>
        <taxon>Urochloa</taxon>
    </lineage>
</organism>
<keyword evidence="2" id="KW-0646">Protease inhibitor</keyword>
<dbReference type="SUPFAM" id="SSF54654">
    <property type="entry name" value="CI-2 family of serine protease inhibitors"/>
    <property type="match status" value="1"/>
</dbReference>
<keyword evidence="3" id="KW-0722">Serine protease inhibitor</keyword>
<dbReference type="InterPro" id="IPR036354">
    <property type="entry name" value="Prot_inh_pot1_sf"/>
</dbReference>
<dbReference type="EMBL" id="OZ075129">
    <property type="protein sequence ID" value="CAL4960440.1"/>
    <property type="molecule type" value="Genomic_DNA"/>
</dbReference>
<proteinExistence type="inferred from homology"/>
<evidence type="ECO:0000256" key="2">
    <source>
        <dbReference type="ARBA" id="ARBA00022690"/>
    </source>
</evidence>
<dbReference type="InterPro" id="IPR000864">
    <property type="entry name" value="Prot_inh_pot1"/>
</dbReference>
<reference evidence="5" key="1">
    <citation type="submission" date="2024-06" db="EMBL/GenBank/DDBJ databases">
        <authorList>
            <person name="Ryan C."/>
        </authorList>
    </citation>
    <scope>NUCLEOTIDE SEQUENCE [LARGE SCALE GENOMIC DNA]</scope>
</reference>
<dbReference type="Pfam" id="PF00280">
    <property type="entry name" value="potato_inhibit"/>
    <property type="match status" value="1"/>
</dbReference>